<dbReference type="PANTHER" id="PTHR46577">
    <property type="entry name" value="HTH-TYPE TRANSCRIPTIONAL REGULATORY PROTEIN GABR"/>
    <property type="match status" value="1"/>
</dbReference>
<protein>
    <submittedName>
        <fullName evidence="7">PLP-dependent aminotransferase family protein</fullName>
    </submittedName>
</protein>
<reference evidence="7 8" key="1">
    <citation type="submission" date="2020-11" db="EMBL/GenBank/DDBJ databases">
        <title>Fusibacter basophilias sp. nov.</title>
        <authorList>
            <person name="Qiu D."/>
        </authorList>
    </citation>
    <scope>NUCLEOTIDE SEQUENCE [LARGE SCALE GENOMIC DNA]</scope>
    <source>
        <strain evidence="7 8">Q10-2</strain>
    </source>
</reference>
<evidence type="ECO:0000313" key="8">
    <source>
        <dbReference type="Proteomes" id="UP000614200"/>
    </source>
</evidence>
<dbReference type="EMBL" id="JADKNH010000002">
    <property type="protein sequence ID" value="MBF4692478.1"/>
    <property type="molecule type" value="Genomic_DNA"/>
</dbReference>
<comment type="similarity">
    <text evidence="1">In the C-terminal section; belongs to the class-I pyridoxal-phosphate-dependent aminotransferase family.</text>
</comment>
<dbReference type="PANTHER" id="PTHR46577:SF1">
    <property type="entry name" value="HTH-TYPE TRANSCRIPTIONAL REGULATORY PROTEIN GABR"/>
    <property type="match status" value="1"/>
</dbReference>
<evidence type="ECO:0000259" key="6">
    <source>
        <dbReference type="PROSITE" id="PS50949"/>
    </source>
</evidence>
<dbReference type="InterPro" id="IPR036388">
    <property type="entry name" value="WH-like_DNA-bd_sf"/>
</dbReference>
<dbReference type="InterPro" id="IPR015421">
    <property type="entry name" value="PyrdxlP-dep_Trfase_major"/>
</dbReference>
<comment type="caution">
    <text evidence="7">The sequence shown here is derived from an EMBL/GenBank/DDBJ whole genome shotgun (WGS) entry which is preliminary data.</text>
</comment>
<feature type="domain" description="HTH gntR-type" evidence="6">
    <location>
        <begin position="1"/>
        <end position="69"/>
    </location>
</feature>
<dbReference type="PROSITE" id="PS50949">
    <property type="entry name" value="HTH_GNTR"/>
    <property type="match status" value="1"/>
</dbReference>
<evidence type="ECO:0000313" key="7">
    <source>
        <dbReference type="EMBL" id="MBF4692478.1"/>
    </source>
</evidence>
<dbReference type="Gene3D" id="3.90.1150.10">
    <property type="entry name" value="Aspartate Aminotransferase, domain 1"/>
    <property type="match status" value="1"/>
</dbReference>
<organism evidence="7 8">
    <name type="scientific">Fusibacter ferrireducens</name>
    <dbReference type="NCBI Taxonomy" id="2785058"/>
    <lineage>
        <taxon>Bacteria</taxon>
        <taxon>Bacillati</taxon>
        <taxon>Bacillota</taxon>
        <taxon>Clostridia</taxon>
        <taxon>Eubacteriales</taxon>
        <taxon>Eubacteriales Family XII. Incertae Sedis</taxon>
        <taxon>Fusibacter</taxon>
    </lineage>
</organism>
<dbReference type="SUPFAM" id="SSF46785">
    <property type="entry name" value="Winged helix' DNA-binding domain"/>
    <property type="match status" value="1"/>
</dbReference>
<evidence type="ECO:0000256" key="5">
    <source>
        <dbReference type="ARBA" id="ARBA00023163"/>
    </source>
</evidence>
<dbReference type="RefSeq" id="WP_194700705.1">
    <property type="nucleotide sequence ID" value="NZ_JADKNH010000002.1"/>
</dbReference>
<dbReference type="CDD" id="cd00609">
    <property type="entry name" value="AAT_like"/>
    <property type="match status" value="1"/>
</dbReference>
<dbReference type="InterPro" id="IPR015424">
    <property type="entry name" value="PyrdxlP-dep_Trfase"/>
</dbReference>
<dbReference type="Gene3D" id="1.10.10.10">
    <property type="entry name" value="Winged helix-like DNA-binding domain superfamily/Winged helix DNA-binding domain"/>
    <property type="match status" value="1"/>
</dbReference>
<proteinExistence type="inferred from homology"/>
<dbReference type="GO" id="GO:0008483">
    <property type="term" value="F:transaminase activity"/>
    <property type="evidence" value="ECO:0007669"/>
    <property type="project" value="UniProtKB-KW"/>
</dbReference>
<dbReference type="SMART" id="SM00345">
    <property type="entry name" value="HTH_GNTR"/>
    <property type="match status" value="1"/>
</dbReference>
<dbReference type="SUPFAM" id="SSF53383">
    <property type="entry name" value="PLP-dependent transferases"/>
    <property type="match status" value="1"/>
</dbReference>
<accession>A0ABR9ZQR0</accession>
<keyword evidence="8" id="KW-1185">Reference proteome</keyword>
<sequence>MYKYLEISQSIEQKIKLNKFEPGKRLPSIRSISKMFGCSMSTAIKAYEDLVDRHIVYAVPQSGYFVVEATMVAPERDLAQIDFSTGVPLIDEMPSDDFKHCLNSAVDIYSRVALHTDIEGIASLRRLLEKYLREYQIFSSYQNIFINLGIQQVLTILSQMPFPNNKECILIEEPTYALYIMFLKQAGIKTLTIKRDENGLDLKALEHLFKTGNIKFFYTVPRHHNPLGTCYSKKTREKIAMLAEKYDVYIVEDDYLAEMDFNVKYDPIYAYGDHYHHIYLKSFSKIIPWIRIGLCVMPSHLIDLFRTYKRNHYYYSYVASSIVAQATLEIYIRNGMINSHINLLKKQYSSKIKCLKSEIAKLSDLPDGCKWSYGSGYYAYIWLPEHLDESRLIDNLEKQNIVVSSGIHFYFSPTSYEKGIRICITRTNNEQIARGIALIMSEIEQSV</sequence>
<dbReference type="Proteomes" id="UP000614200">
    <property type="component" value="Unassembled WGS sequence"/>
</dbReference>
<evidence type="ECO:0000256" key="3">
    <source>
        <dbReference type="ARBA" id="ARBA00023015"/>
    </source>
</evidence>
<dbReference type="CDD" id="cd07377">
    <property type="entry name" value="WHTH_GntR"/>
    <property type="match status" value="1"/>
</dbReference>
<dbReference type="InterPro" id="IPR051446">
    <property type="entry name" value="HTH_trans_reg/aminotransferase"/>
</dbReference>
<evidence type="ECO:0000256" key="2">
    <source>
        <dbReference type="ARBA" id="ARBA00022898"/>
    </source>
</evidence>
<keyword evidence="5" id="KW-0804">Transcription</keyword>
<dbReference type="Pfam" id="PF00392">
    <property type="entry name" value="GntR"/>
    <property type="match status" value="1"/>
</dbReference>
<keyword evidence="3" id="KW-0805">Transcription regulation</keyword>
<evidence type="ECO:0000256" key="1">
    <source>
        <dbReference type="ARBA" id="ARBA00005384"/>
    </source>
</evidence>
<gene>
    <name evidence="7" type="ORF">ISU02_05085</name>
</gene>
<dbReference type="Pfam" id="PF00155">
    <property type="entry name" value="Aminotran_1_2"/>
    <property type="match status" value="1"/>
</dbReference>
<dbReference type="InterPro" id="IPR000524">
    <property type="entry name" value="Tscrpt_reg_HTH_GntR"/>
</dbReference>
<keyword evidence="2" id="KW-0663">Pyridoxal phosphate</keyword>
<dbReference type="InterPro" id="IPR004839">
    <property type="entry name" value="Aminotransferase_I/II_large"/>
</dbReference>
<keyword evidence="7" id="KW-0808">Transferase</keyword>
<keyword evidence="4" id="KW-0238">DNA-binding</keyword>
<evidence type="ECO:0000256" key="4">
    <source>
        <dbReference type="ARBA" id="ARBA00023125"/>
    </source>
</evidence>
<name>A0ABR9ZQR0_9FIRM</name>
<keyword evidence="7" id="KW-0032">Aminotransferase</keyword>
<dbReference type="InterPro" id="IPR036390">
    <property type="entry name" value="WH_DNA-bd_sf"/>
</dbReference>
<dbReference type="InterPro" id="IPR015422">
    <property type="entry name" value="PyrdxlP-dep_Trfase_small"/>
</dbReference>
<dbReference type="Gene3D" id="3.40.640.10">
    <property type="entry name" value="Type I PLP-dependent aspartate aminotransferase-like (Major domain)"/>
    <property type="match status" value="1"/>
</dbReference>